<accession>B0VSU9</accession>
<dbReference type="AlphaFoldDB" id="B0VSU9"/>
<dbReference type="InterPro" id="IPR036514">
    <property type="entry name" value="SGNH_hydro_sf"/>
</dbReference>
<organism evidence="2 3">
    <name type="scientific">Acinetobacter baumannii (strain SDF)</name>
    <dbReference type="NCBI Taxonomy" id="509170"/>
    <lineage>
        <taxon>Bacteria</taxon>
        <taxon>Pseudomonadati</taxon>
        <taxon>Pseudomonadota</taxon>
        <taxon>Gammaproteobacteria</taxon>
        <taxon>Moraxellales</taxon>
        <taxon>Moraxellaceae</taxon>
        <taxon>Acinetobacter</taxon>
        <taxon>Acinetobacter calcoaceticus/baumannii complex</taxon>
    </lineage>
</organism>
<dbReference type="BioCyc" id="ABAU509170:GCL9-2001-MONOMER"/>
<dbReference type="KEGG" id="abm:ABSDF2457"/>
<dbReference type="EMBL" id="CU468230">
    <property type="protein sequence ID" value="CAP01767.1"/>
    <property type="molecule type" value="Genomic_DNA"/>
</dbReference>
<proteinExistence type="predicted"/>
<dbReference type="Proteomes" id="UP000001741">
    <property type="component" value="Chromosome"/>
</dbReference>
<dbReference type="HOGENOM" id="CLU_023288_0_0_6"/>
<dbReference type="Gene3D" id="3.40.50.1110">
    <property type="entry name" value="SGNH hydrolase"/>
    <property type="match status" value="1"/>
</dbReference>
<dbReference type="Gene3D" id="2.60.120.1360">
    <property type="match status" value="1"/>
</dbReference>
<feature type="domain" description="SGNH hydrolase-type esterase" evidence="1">
    <location>
        <begin position="404"/>
        <end position="545"/>
    </location>
</feature>
<evidence type="ECO:0000259" key="1">
    <source>
        <dbReference type="Pfam" id="PF13472"/>
    </source>
</evidence>
<dbReference type="GO" id="GO:0016788">
    <property type="term" value="F:hydrolase activity, acting on ester bonds"/>
    <property type="evidence" value="ECO:0007669"/>
    <property type="project" value="UniProtKB-ARBA"/>
</dbReference>
<dbReference type="SUPFAM" id="SSF52266">
    <property type="entry name" value="SGNH hydrolase"/>
    <property type="match status" value="1"/>
</dbReference>
<dbReference type="Pfam" id="PF13472">
    <property type="entry name" value="Lipase_GDSL_2"/>
    <property type="match status" value="1"/>
</dbReference>
<protein>
    <recommendedName>
        <fullName evidence="1">SGNH hydrolase-type esterase domain-containing protein</fullName>
    </recommendedName>
</protein>
<dbReference type="CDD" id="cd00229">
    <property type="entry name" value="SGNH_hydrolase"/>
    <property type="match status" value="1"/>
</dbReference>
<gene>
    <name evidence="2" type="ordered locus">ABSDF2457</name>
</gene>
<name>B0VSU9_ACIBS</name>
<dbReference type="InterPro" id="IPR013830">
    <property type="entry name" value="SGNH_hydro"/>
</dbReference>
<sequence length="560" mass="60683">MATNWNAVLANITNSSDILAILRKVLGLLDGKVDLTKIDEMILEISKMQTDVEQVIADGLLEGFTTEAELLASRPTSLKKYAKAEDTKAIWFWNKPEGAPDGNYWENTGLSELEQAKNYLNQRVGSSPSMTITPLAIDTAGNIPAWFENGVFDFADSKTIGKNQPSSIVPLAMDEQGNIPAWFKDGLLGFAGLDQETYDYLAEKFQALTYKTNVLNIRRPINTDSTALRQWKAKVSKIKSGITDQLRVVLAGDSWAEHTTISTELKTILQTAYGEAGSGWINLGTERNMLDGIIITYSSGWTVNDLDNAAAAFPYGAGPDGFTRTSATAGSTITLANLTKGDQLSIFFGNTGGVFSYTINGVETNVTANSAKSVQISLNGATSAILKVISGTICFFGMHLRKTTGSGVEFNKLGNGGSTGQDYLKISPAAQSDLSSFLNPDLLVIILGTNDYRRGHSVSNFKLGISAMMDGFKSANPNCGVILIAPAKSNVISPPIPLENFAEAMFELSQEKGAEIYNMFDDWGSYDLENNASQWADTLHVSKSGAYRLSRKIFTKFLEV</sequence>
<evidence type="ECO:0000313" key="2">
    <source>
        <dbReference type="EMBL" id="CAP01767.1"/>
    </source>
</evidence>
<evidence type="ECO:0000313" key="3">
    <source>
        <dbReference type="Proteomes" id="UP000001741"/>
    </source>
</evidence>
<reference evidence="2 3" key="1">
    <citation type="journal article" date="2008" name="PLoS ONE">
        <title>Comparative analysis of Acinetobacters: three genomes for three lifestyles.</title>
        <authorList>
            <person name="Vallenet D."/>
            <person name="Nordmann P."/>
            <person name="Barbe V."/>
            <person name="Poirel L."/>
            <person name="Mangenot S."/>
            <person name="Bataille E."/>
            <person name="Dossat C."/>
            <person name="Gas S."/>
            <person name="Kreimeyer A."/>
            <person name="Lenoble P."/>
            <person name="Oztas S."/>
            <person name="Poulain J."/>
            <person name="Segurens B."/>
            <person name="Robert C."/>
            <person name="Abergel C."/>
            <person name="Claverie J.M."/>
            <person name="Raoult D."/>
            <person name="Medigue C."/>
            <person name="Weissenbach J."/>
            <person name="Cruveiller S."/>
        </authorList>
    </citation>
    <scope>NUCLEOTIDE SEQUENCE [LARGE SCALE GENOMIC DNA]</scope>
    <source>
        <strain evidence="2 3">SDF</strain>
    </source>
</reference>